<name>T1BG57_9ZZZZ</name>
<protein>
    <recommendedName>
        <fullName evidence="2">DUF6785 domain-containing protein</fullName>
    </recommendedName>
</protein>
<keyword evidence="1" id="KW-0812">Transmembrane</keyword>
<evidence type="ECO:0000259" key="2">
    <source>
        <dbReference type="Pfam" id="PF20581"/>
    </source>
</evidence>
<feature type="transmembrane region" description="Helical" evidence="1">
    <location>
        <begin position="90"/>
        <end position="110"/>
    </location>
</feature>
<keyword evidence="1" id="KW-0472">Membrane</keyword>
<feature type="domain" description="DUF6785" evidence="2">
    <location>
        <begin position="7"/>
        <end position="166"/>
    </location>
</feature>
<sequence length="169" mass="19253">MVVSLGMMLISCALPSSGFYRYFMPLIADSIYYAGQFSAYHPLINAMPGRLVPSKDYHGWLLRDFYLGFPPGGGAHHSYLQVFEAWARPLAFWSLFIIPMFGAIIFFSVLSRKQWVQRERLAFPLAIIPLEMMADPQPGHRLNDLWRNKVLWIGAAFSLGIDMYNGSIL</sequence>
<dbReference type="Pfam" id="PF20581">
    <property type="entry name" value="DUF6785"/>
    <property type="match status" value="1"/>
</dbReference>
<dbReference type="InterPro" id="IPR046712">
    <property type="entry name" value="DUF6785"/>
</dbReference>
<reference evidence="3" key="1">
    <citation type="submission" date="2013-08" db="EMBL/GenBank/DDBJ databases">
        <authorList>
            <person name="Mendez C."/>
            <person name="Richter M."/>
            <person name="Ferrer M."/>
            <person name="Sanchez J."/>
        </authorList>
    </citation>
    <scope>NUCLEOTIDE SEQUENCE</scope>
</reference>
<keyword evidence="1" id="KW-1133">Transmembrane helix</keyword>
<comment type="caution">
    <text evidence="3">The sequence shown here is derived from an EMBL/GenBank/DDBJ whole genome shotgun (WGS) entry which is preliminary data.</text>
</comment>
<proteinExistence type="predicted"/>
<dbReference type="EMBL" id="AUZZ01004752">
    <property type="protein sequence ID" value="EQD52109.1"/>
    <property type="molecule type" value="Genomic_DNA"/>
</dbReference>
<gene>
    <name evidence="3" type="ORF">B2A_06694</name>
</gene>
<dbReference type="AlphaFoldDB" id="T1BG57"/>
<reference evidence="3" key="2">
    <citation type="journal article" date="2014" name="ISME J.">
        <title>Microbial stratification in low pH oxic and suboxic macroscopic growths along an acid mine drainage.</title>
        <authorList>
            <person name="Mendez-Garcia C."/>
            <person name="Mesa V."/>
            <person name="Sprenger R.R."/>
            <person name="Richter M."/>
            <person name="Diez M.S."/>
            <person name="Solano J."/>
            <person name="Bargiela R."/>
            <person name="Golyshina O.V."/>
            <person name="Manteca A."/>
            <person name="Ramos J.L."/>
            <person name="Gallego J.R."/>
            <person name="Llorente I."/>
            <person name="Martins Dos Santos V.A."/>
            <person name="Jensen O.N."/>
            <person name="Pelaez A.I."/>
            <person name="Sanchez J."/>
            <person name="Ferrer M."/>
        </authorList>
    </citation>
    <scope>NUCLEOTIDE SEQUENCE</scope>
</reference>
<feature type="non-terminal residue" evidence="3">
    <location>
        <position position="169"/>
    </location>
</feature>
<organism evidence="3">
    <name type="scientific">mine drainage metagenome</name>
    <dbReference type="NCBI Taxonomy" id="410659"/>
    <lineage>
        <taxon>unclassified sequences</taxon>
        <taxon>metagenomes</taxon>
        <taxon>ecological metagenomes</taxon>
    </lineage>
</organism>
<evidence type="ECO:0000256" key="1">
    <source>
        <dbReference type="SAM" id="Phobius"/>
    </source>
</evidence>
<evidence type="ECO:0000313" key="3">
    <source>
        <dbReference type="EMBL" id="EQD52109.1"/>
    </source>
</evidence>
<accession>T1BG57</accession>